<keyword evidence="4" id="KW-0472">Membrane</keyword>
<evidence type="ECO:0008006" key="9">
    <source>
        <dbReference type="Google" id="ProtNLM"/>
    </source>
</evidence>
<keyword evidence="2" id="KW-0813">Transport</keyword>
<feature type="domain" description="GOST seven transmembrane" evidence="5">
    <location>
        <begin position="3160"/>
        <end position="3430"/>
    </location>
</feature>
<gene>
    <name evidence="7" type="ORF">FisN_34Hh018</name>
</gene>
<feature type="transmembrane region" description="Helical" evidence="4">
    <location>
        <begin position="3162"/>
        <end position="3182"/>
    </location>
</feature>
<feature type="transmembrane region" description="Helical" evidence="4">
    <location>
        <begin position="3375"/>
        <end position="3397"/>
    </location>
</feature>
<feature type="region of interest" description="Disordered" evidence="3">
    <location>
        <begin position="1183"/>
        <end position="1238"/>
    </location>
</feature>
<feature type="transmembrane region" description="Helical" evidence="4">
    <location>
        <begin position="3403"/>
        <end position="3424"/>
    </location>
</feature>
<dbReference type="EMBL" id="BDSP01000280">
    <property type="protein sequence ID" value="GAX28808.1"/>
    <property type="molecule type" value="Genomic_DNA"/>
</dbReference>
<protein>
    <recommendedName>
        <fullName evidence="9">Vacuolar protein sorting-associated protein 13</fullName>
    </recommendedName>
</protein>
<accession>A0A1Z5KSA1</accession>
<keyword evidence="4" id="KW-0812">Transmembrane</keyword>
<dbReference type="Pfam" id="PF06814">
    <property type="entry name" value="GOST_TM"/>
    <property type="match status" value="1"/>
</dbReference>
<dbReference type="Pfam" id="PF12624">
    <property type="entry name" value="VPS13_N"/>
    <property type="match status" value="1"/>
</dbReference>
<feature type="transmembrane region" description="Helical" evidence="4">
    <location>
        <begin position="3243"/>
        <end position="3269"/>
    </location>
</feature>
<dbReference type="InterPro" id="IPR053937">
    <property type="entry name" value="GOST_TM"/>
</dbReference>
<keyword evidence="8" id="KW-1185">Reference proteome</keyword>
<dbReference type="PANTHER" id="PTHR16166">
    <property type="entry name" value="VACUOLAR PROTEIN SORTING-ASSOCIATED PROTEIN VPS13"/>
    <property type="match status" value="1"/>
</dbReference>
<evidence type="ECO:0000256" key="3">
    <source>
        <dbReference type="SAM" id="MobiDB-lite"/>
    </source>
</evidence>
<feature type="compositionally biased region" description="Polar residues" evidence="3">
    <location>
        <begin position="593"/>
        <end position="604"/>
    </location>
</feature>
<dbReference type="Proteomes" id="UP000198406">
    <property type="component" value="Unassembled WGS sequence"/>
</dbReference>
<feature type="domain" description="Chorein N-terminal" evidence="6">
    <location>
        <begin position="10"/>
        <end position="548"/>
    </location>
</feature>
<evidence type="ECO:0000256" key="4">
    <source>
        <dbReference type="SAM" id="Phobius"/>
    </source>
</evidence>
<feature type="region of interest" description="Disordered" evidence="3">
    <location>
        <begin position="580"/>
        <end position="604"/>
    </location>
</feature>
<comment type="similarity">
    <text evidence="1">Belongs to the VPS13 family.</text>
</comment>
<feature type="region of interest" description="Disordered" evidence="3">
    <location>
        <begin position="273"/>
        <end position="298"/>
    </location>
</feature>
<feature type="transmembrane region" description="Helical" evidence="4">
    <location>
        <begin position="3281"/>
        <end position="3300"/>
    </location>
</feature>
<dbReference type="InterPro" id="IPR026847">
    <property type="entry name" value="VPS13"/>
</dbReference>
<evidence type="ECO:0000256" key="2">
    <source>
        <dbReference type="ARBA" id="ARBA00022448"/>
    </source>
</evidence>
<evidence type="ECO:0000259" key="5">
    <source>
        <dbReference type="Pfam" id="PF06814"/>
    </source>
</evidence>
<keyword evidence="4" id="KW-1133">Transmembrane helix</keyword>
<comment type="caution">
    <text evidence="7">The sequence shown here is derived from an EMBL/GenBank/DDBJ whole genome shotgun (WGS) entry which is preliminary data.</text>
</comment>
<evidence type="ECO:0000259" key="6">
    <source>
        <dbReference type="Pfam" id="PF12624"/>
    </source>
</evidence>
<feature type="transmembrane region" description="Helical" evidence="4">
    <location>
        <begin position="3312"/>
        <end position="3333"/>
    </location>
</feature>
<dbReference type="OrthoDB" id="428159at2759"/>
<name>A0A1Z5KSA1_FISSO</name>
<feature type="transmembrane region" description="Helical" evidence="4">
    <location>
        <begin position="3203"/>
        <end position="3223"/>
    </location>
</feature>
<proteinExistence type="inferred from homology"/>
<sequence>MPKQAIVAALEEVFGEYVLNLSKDDLKIAALRGKIALENVQLDGDMIGGHILGAFGLTGFGVLSCSAKSVKMHVPWKNLEKETTRFEIRGIHLVCVPLISSTANNLYGAGTRQDPICTLKTRAKRLALSRLERNFWNGLIPGEGPPMKKISRAVKEVERELRKSRKRRMVRDRKMESELDLEDAMNSLVDDLQSTVIHNEESEELLEQVDQLPELPRDWKVKLREKVLRNMEASIFDTHIRCEVPATSDSGDNAFACGFTLDAFTVRTANEKWQAGSHDKRNENDGSPMSSAQGHLGPNEYVVKNNKIGYFKNLSLYWDDQPPLLLAETELLQGNSKKLSAEKIVSRVAAAMEVMSSQQEPGIIVRNSLSVTRQAKTDPVNIQSVPHQYICQGFDSEIRSRCSDRTQPGPISCSADVLSCEINIDILPEQYAQYQKLKTDLKAQRRFDTMFRQRPSRNAVEDPRAWWKYAFACVISRPTSRPWEDIKIICRSRSRYMELISKKSLKPKRSHGFHAGLSEAESAELLELESLLPLEALLAFHLLALRKVYWLQKKESDPGISKEKSLSAKSLSPFRLLRQRNSRREKKGDTNKTDSPLRSSDTGERLQQSFKGFSLFDAMTLRLGKKMWFVDWRLHDMTVNIAIHNTIQREHSLRLVIRTSGRSRVFGLGNRDFFFDINQCDLSHGEDKTLFTRFHGGVEEKEEDLDEFLESEERLSTLSFCDKSQGAGLDLNTSADFLELPPVGTVCRIAAGRTKDLLKVSVSAHPLTLLWTSSLFDSISEFMGRSDPGLKIELTEHIKNATPLARKAQLAFLSPASSALHINVAAPNIWIPVVSNGREGALFVDAGNMKFSSHKSEGKVESDWDIRASDLQVNFVRGYSVSRLNHESLYIDTFYRTETSVIRPFSVEAYSKIWDEGNQLDDSIAKCGAALSGQIRCQNVVVSPICLSLVDAEVLARSFGKIYTKGIGHLQSREGEDNKATTLHLRREDRKLDLLIRSGIPRRFNMKIDKIEIAVEGHSKRRSPLATDDKTILSMDDTTLYDVAPPVRIYLVEIFHICLERSIRGEVETAKLSLFDASITRLREGSFYTPLRLDRVPVESENRILQYSRQRLENVSDNHGGDSQLYVLSVLFLRDKVANLDEIEIELNFVTVRVTPTTLKDCAKAFRKILELVQLATKEMERKVHEAGRKARRNRFAHGPQSRPTSPGLTGRPFSPSMSTSEDKSTMLTPPGTPDSRLASDSSILLKITLNENTILAGRPTLLYAERSQLMGERAQYAVIQILSNARIMFQSIENPDGTGTKTLHVSVEDVSSLVNTEFERVARSEAPPMIGPFGSEFRIVYATENLGCVSHAGAPEFLDFKIQQIKLKLEGCLSALYGDCSALLSINSFNSDAEDWEYTVEPFSFVISLDQMPNEMSMNARCSGRLNLNLTGVLLRDLAQMKLDISKDDDTDSFHDNISRSALSTVGLRRATEAKTIKMTNVTGLDLNVQHNLAPAGRHMISVAGNTEVVLGHVAEEQAHDQYAMSVGLTSSSTALIGARQPLDDIPISSSSLGDFRLYVLYPASSELGKKKETELSSHNVEPVVESCIRNERLKPSISDVFGLSKGKDLLSSEVWPLDEDNTESFLSEVSGKEIGRNILYGQKTRRSDPGNWIKPYLKSDPPEWSDMTGSQVETRNQFKLPDKRWFWVDDWSVNLNGKLGLHTDADGWEYHAEFETFTKSKRSYQRGDVCRRQRWSRTRMLHPRKGDELFRPIKLIWETSRDENGNYFVSLRSNLRVLNKTGAPLSALLYCPSWDNDELAGTMQPGEHLDVPVILTSAIYMRIATPPSTQQATMKECMSTDRFLIVPKSQESSNFIRTSMDLRDISGTTLHYLVEIKSKDWTFPGSARDKTGFGCRFSEGFLDILASTPDNQTSRRSHLLPEEKSNPEMRKDLTMAGNQWSIGMNGMTLYFSKREKLTMCIESTSTFHWENGSLPLKARLGAPTGDELRRKNYDNCWSNGVFQIDRVGITSLRLPVSGNVVVGPMVVQAEVRLATKDQHSAVVVVFWSANDKSNPLYILRNRTRYTILCRQPISTHPSTKEDDKGIHTRVIAESCTPRASFDTDLPCGAELAPAMSSFFGVEQVHEFVWTIESNQETCFGFDNPDKPRVLEWCCVTSKKISFGNVKNPSYIEIDEMGSFSVFRLPGRKQIQCTIKAEHSTKVVEFVEDNTYCLSPSFRAQFDSDVLGSLAEAGVGAGVEPDPLVHMSAVRRIQDLRNTFVFQYAAIRLLEIEIYLDRRTAETIARFIEPLTTPAENRVEEIDWVAKLTQSIEASFTNLDHRVPKEIETMIHMANSGRIYFERLHLHPVRIGLTFTQEWMDWTPGSESMMLFQFLRGMTSISNAPLVFTSFVVGHVFEAPQTLMRVIATHYSSQLTKQIFGILGSLAILGAPADFISNVGSGVRDFFYEPIQGAVHGPRQFIEGLEAGTQSLARGVFVGVVRGVSNVTEVVNTNLAGLTADDEFMDERRAYQRIMTDTISRGLEHRTFSDSLYLAGASVARSVRSGALGIVEQPGVYASKQGPVGFAKGVGKALIGAVVKPVVGIGDAAVLVMNHLSDATSKKRIIPKLPIRMRRALPCRSIEKINCVRLEPFDERAAKAQRIVTGGDTLDDVYIGHIDIPNHLIIASEQCLWAIDRRSREPWCVDWEEISHFGTSDGGIRIVIFSQNGVKAYMFQTESIAQSTQLHNLLSMQSRKMANCSELEGAILSADPDSLSRRTIPGIKARQVDHVFGSINNSKRRLGSNVKDEVDLVEQCRARVRAIGSESSSYFRSLDDEAWTLVSNWGQVFSGLSSRRCIVASIINGTGGPLQIKSAKLLEGGSPCYSIPTKEYNAQQGILYSGGCILFFAWGVAPNLLQAGNVFMHIETNAFECELADHKDRATYGKAMPGYKVGFLEKSYDDSGWHNHLDQMIRERKNSSSLSITTTRLLGLLAILSCFAACAAHKDRYTISTARSFVPLGDPFGFEKGGHFELKVFHYERKQKTKGTKLVRMEGGFFLQRFKNEAEFTKFRENVQNNHSICVFDYDTSDDPFDGMSGEFGDGGEIESAEGGILLSMESGTKAISYTFRAGEEGLYFLMYQVCPYQPITLSRFEVEFHWYNFDRYGNRSYLPVGEMDLPSIYFFFSICYLVCFLAWAVNIAKIQRSGKGIFTRASDGSGRPVVFAIHQLMSFLIFLKCLSIFAESIRYHFLKENGHADVWSFFFYALNFVKGIFLFTVILLIGSGWSFVKPFLSQKEKKIICAVLVLQVMNSISLAVLSREINGEQGYSKWTAVMHLVDIICCCVVLLPIVWQVNALEQTVNPDGEAYDEDRGSELESGSRGQIISKLKLFRSFYLLVVAYIYSTRILTYMLGSMLDYRHTWVRHAVVELVTLAFYVIVGSMFRPMPHNPYLSVSNTDDTEGDRELVISKV</sequence>
<dbReference type="GO" id="GO:0045053">
    <property type="term" value="P:protein retention in Golgi apparatus"/>
    <property type="evidence" value="ECO:0007669"/>
    <property type="project" value="TreeGrafter"/>
</dbReference>
<evidence type="ECO:0000313" key="7">
    <source>
        <dbReference type="EMBL" id="GAX28808.1"/>
    </source>
</evidence>
<dbReference type="InterPro" id="IPR026854">
    <property type="entry name" value="VPS13_N"/>
</dbReference>
<dbReference type="PANTHER" id="PTHR16166:SF93">
    <property type="entry name" value="INTERMEMBRANE LIPID TRANSFER PROTEIN VPS13"/>
    <property type="match status" value="1"/>
</dbReference>
<reference evidence="7 8" key="1">
    <citation type="journal article" date="2015" name="Plant Cell">
        <title>Oil accumulation by the oleaginous diatom Fistulifera solaris as revealed by the genome and transcriptome.</title>
        <authorList>
            <person name="Tanaka T."/>
            <person name="Maeda Y."/>
            <person name="Veluchamy A."/>
            <person name="Tanaka M."/>
            <person name="Abida H."/>
            <person name="Marechal E."/>
            <person name="Bowler C."/>
            <person name="Muto M."/>
            <person name="Sunaga Y."/>
            <person name="Tanaka M."/>
            <person name="Yoshino T."/>
            <person name="Taniguchi T."/>
            <person name="Fukuda Y."/>
            <person name="Nemoto M."/>
            <person name="Matsumoto M."/>
            <person name="Wong P.S."/>
            <person name="Aburatani S."/>
            <person name="Fujibuchi W."/>
        </authorList>
    </citation>
    <scope>NUCLEOTIDE SEQUENCE [LARGE SCALE GENOMIC DNA]</scope>
    <source>
        <strain evidence="7 8">JPCC DA0580</strain>
    </source>
</reference>
<organism evidence="7 8">
    <name type="scientific">Fistulifera solaris</name>
    <name type="common">Oleaginous diatom</name>
    <dbReference type="NCBI Taxonomy" id="1519565"/>
    <lineage>
        <taxon>Eukaryota</taxon>
        <taxon>Sar</taxon>
        <taxon>Stramenopiles</taxon>
        <taxon>Ochrophyta</taxon>
        <taxon>Bacillariophyta</taxon>
        <taxon>Bacillariophyceae</taxon>
        <taxon>Bacillariophycidae</taxon>
        <taxon>Naviculales</taxon>
        <taxon>Naviculaceae</taxon>
        <taxon>Fistulifera</taxon>
    </lineage>
</organism>
<dbReference type="GO" id="GO:0006623">
    <property type="term" value="P:protein targeting to vacuole"/>
    <property type="evidence" value="ECO:0007669"/>
    <property type="project" value="TreeGrafter"/>
</dbReference>
<evidence type="ECO:0000313" key="8">
    <source>
        <dbReference type="Proteomes" id="UP000198406"/>
    </source>
</evidence>
<evidence type="ECO:0000256" key="1">
    <source>
        <dbReference type="ARBA" id="ARBA00006545"/>
    </source>
</evidence>
<dbReference type="InParanoid" id="A0A1Z5KSA1"/>